<comment type="caution">
    <text evidence="8">Lacks conserved residue(s) required for the propagation of feature annotation.</text>
</comment>
<feature type="binding site" evidence="8">
    <location>
        <position position="363"/>
    </location>
    <ligand>
        <name>3-phosphoshikimate</name>
        <dbReference type="ChEBI" id="CHEBI:145989"/>
    </ligand>
</feature>
<feature type="binding site" evidence="8">
    <location>
        <position position="679"/>
    </location>
    <ligand>
        <name>3-phosphoshikimate</name>
        <dbReference type="ChEBI" id="CHEBI:145989"/>
    </ligand>
</feature>
<dbReference type="Pfam" id="PF02153">
    <property type="entry name" value="PDH_N"/>
    <property type="match status" value="1"/>
</dbReference>
<feature type="binding site" evidence="8">
    <location>
        <position position="459"/>
    </location>
    <ligand>
        <name>phosphoenolpyruvate</name>
        <dbReference type="ChEBI" id="CHEBI:58702"/>
    </ligand>
</feature>
<keyword evidence="6 8" id="KW-0057">Aromatic amino acid biosynthesis</keyword>
<reference evidence="10 11" key="1">
    <citation type="submission" date="2023-04" db="EMBL/GenBank/DDBJ databases">
        <title>A long-awaited taxogenomic arrangement of the family Halomonadaceae.</title>
        <authorList>
            <person name="De La Haba R."/>
            <person name="Chuvochina M."/>
            <person name="Wittouck S."/>
            <person name="Arahal D.R."/>
            <person name="Sanchez-Porro C."/>
            <person name="Hugenholtz P."/>
            <person name="Ventosa A."/>
        </authorList>
    </citation>
    <scope>NUCLEOTIDE SEQUENCE [LARGE SCALE GENOMIC DNA]</scope>
    <source>
        <strain evidence="10 11">DSM 17332</strain>
    </source>
</reference>
<comment type="subunit">
    <text evidence="8">Monomer.</text>
</comment>
<dbReference type="SUPFAM" id="SSF55205">
    <property type="entry name" value="EPT/RTPC-like"/>
    <property type="match status" value="1"/>
</dbReference>
<dbReference type="GO" id="GO:0003866">
    <property type="term" value="F:3-phosphoshikimate 1-carboxyvinyltransferase activity"/>
    <property type="evidence" value="ECO:0007669"/>
    <property type="project" value="UniProtKB-EC"/>
</dbReference>
<feature type="binding site" evidence="8">
    <location>
        <position position="506"/>
    </location>
    <ligand>
        <name>3-phosphoshikimate</name>
        <dbReference type="ChEBI" id="CHEBI:145989"/>
    </ligand>
</feature>
<evidence type="ECO:0000256" key="3">
    <source>
        <dbReference type="ARBA" id="ARBA00022605"/>
    </source>
</evidence>
<evidence type="ECO:0000313" key="11">
    <source>
        <dbReference type="Proteomes" id="UP001252270"/>
    </source>
</evidence>
<comment type="catalytic activity">
    <reaction evidence="7">
        <text>3-phosphoshikimate + phosphoenolpyruvate = 5-O-(1-carboxyvinyl)-3-phosphoshikimate + phosphate</text>
        <dbReference type="Rhea" id="RHEA:21256"/>
        <dbReference type="ChEBI" id="CHEBI:43474"/>
        <dbReference type="ChEBI" id="CHEBI:57701"/>
        <dbReference type="ChEBI" id="CHEBI:58702"/>
        <dbReference type="ChEBI" id="CHEBI:145989"/>
        <dbReference type="EC" id="2.5.1.19"/>
    </reaction>
    <physiologicalReaction direction="left-to-right" evidence="7">
        <dbReference type="Rhea" id="RHEA:21257"/>
    </physiologicalReaction>
</comment>
<sequence length="781" mass="82516">MASTVKRPVSEPRILIVGLGLIGGSLAAALRAAGFGAAKEGAAGFGAGKEPSAGFGAAQEIVACDPDPGEIARGVEMGLIDGGATELSSVIEGASMVVLAVPVLAMRGVMVELARHLDRAAPDVVITDVGSTKAAIRDCALEAFGRVPPRLVLGHPIAGSEKSGVAAANPGLYVNHKVILTPEPDTDPVALARVRAIWEASGAEVLEMAVERHDQVLARTSHLPHLLAFSLVDTLARQDERLEIFRYAAGGFRDFTRIAGSDPVMWRDIFIANREAVLASLDDFEAGLARLRRAVEGGDGDAMLATFDRASHARHYFESLLNKTSYQAEYQMQQQGKLRYRVSPGGSVTGRIRVPGDKSISHRSIMLGALAEGVTEVKGFLEGEDSLATLQAFREMGVAIEGPHQGRVTIHGVGMHGLKAPSGPLYVGNAGTAMRLFAGLLAGQAFDTELTGDTSLTKRPMGRVADPLRLMGAVIDTAEGGRPPLRIHGGRALKGITYDMPMASAQVKSCLLLAGLYAEGETRVREPAPTRDHTERMLAGFGYEVQRDGDTCWLSGGGRLTAAPIDVPSDISSATFFLVAAAITPGADLVLEHVGINPTRIGVINILRLMGADLRLENEREVGGEPVADLHIRYAPLKGIDIPVEQVPLAIDEFPALFIAAANARGTTRLRGAEELRVKESDRLQAMADGLAAIGVEHRLYPDGIDIVGGGNAEGPNYGGGRIDSLEDHRIAMSFAIAALRAGDEIVIDDCANVATSFPGFIDLARRVGMALEEERAEEGA</sequence>
<keyword evidence="11" id="KW-1185">Reference proteome</keyword>
<dbReference type="GO" id="GO:0008977">
    <property type="term" value="F:prephenate dehydrogenase (NAD+) activity"/>
    <property type="evidence" value="ECO:0007669"/>
    <property type="project" value="UniProtKB-EC"/>
</dbReference>
<feature type="domain" description="Prephenate/arogenate dehydrogenase" evidence="9">
    <location>
        <begin position="12"/>
        <end position="325"/>
    </location>
</feature>
<evidence type="ECO:0000256" key="7">
    <source>
        <dbReference type="ARBA" id="ARBA00044633"/>
    </source>
</evidence>
<comment type="pathway">
    <text evidence="1 8">Metabolic intermediate biosynthesis; chorismate biosynthesis; chorismate from D-erythrose 4-phosphate and phosphoenolpyruvate: step 6/7.</text>
</comment>
<protein>
    <recommendedName>
        <fullName evidence="8">3-phosphoshikimate 1-carboxyvinyltransferase</fullName>
        <ecNumber evidence="8">2.5.1.19</ecNumber>
    </recommendedName>
    <alternativeName>
        <fullName evidence="8">5-enolpyruvylshikimate-3-phosphate synthase</fullName>
        <shortName evidence="8">EPSP synthase</shortName>
        <shortName evidence="8">EPSPS</shortName>
    </alternativeName>
</protein>
<feature type="active site" description="Proton acceptor" evidence="8">
    <location>
        <position position="652"/>
    </location>
</feature>
<dbReference type="Pfam" id="PF20463">
    <property type="entry name" value="PDH_C"/>
    <property type="match status" value="1"/>
</dbReference>
<dbReference type="CDD" id="cd01556">
    <property type="entry name" value="EPSP_synthase"/>
    <property type="match status" value="1"/>
</dbReference>
<feature type="binding site" evidence="8">
    <location>
        <position position="506"/>
    </location>
    <ligand>
        <name>phosphoenolpyruvate</name>
        <dbReference type="ChEBI" id="CHEBI:58702"/>
    </ligand>
</feature>
<dbReference type="PROSITE" id="PS00104">
    <property type="entry name" value="EPSP_SYNTHASE_1"/>
    <property type="match status" value="1"/>
</dbReference>
<dbReference type="InterPro" id="IPR046826">
    <property type="entry name" value="PDH_N"/>
</dbReference>
<evidence type="ECO:0000256" key="6">
    <source>
        <dbReference type="ARBA" id="ARBA00023141"/>
    </source>
</evidence>
<dbReference type="NCBIfam" id="TIGR01356">
    <property type="entry name" value="aroA"/>
    <property type="match status" value="1"/>
</dbReference>
<dbReference type="PROSITE" id="PS51176">
    <property type="entry name" value="PDH_ADH"/>
    <property type="match status" value="1"/>
</dbReference>
<dbReference type="Proteomes" id="UP001252270">
    <property type="component" value="Unassembled WGS sequence"/>
</dbReference>
<evidence type="ECO:0000256" key="2">
    <source>
        <dbReference type="ARBA" id="ARBA00009948"/>
    </source>
</evidence>
<accession>A0ABU1GQF8</accession>
<proteinExistence type="inferred from homology"/>
<dbReference type="HAMAP" id="MF_00210">
    <property type="entry name" value="EPSP_synth"/>
    <property type="match status" value="1"/>
</dbReference>
<dbReference type="InterPro" id="IPR001986">
    <property type="entry name" value="Enolpyruvate_Tfrase_dom"/>
</dbReference>
<name>A0ABU1GQF8_9GAMM</name>
<keyword evidence="4 8" id="KW-0808">Transferase</keyword>
<dbReference type="InterPro" id="IPR046825">
    <property type="entry name" value="PDH_C"/>
</dbReference>
<evidence type="ECO:0000256" key="8">
    <source>
        <dbReference type="HAMAP-Rule" id="MF_00210"/>
    </source>
</evidence>
<dbReference type="InterPro" id="IPR036968">
    <property type="entry name" value="Enolpyruvate_Tfrase_sf"/>
</dbReference>
<feature type="binding site" evidence="8">
    <location>
        <position position="730"/>
    </location>
    <ligand>
        <name>phosphoenolpyruvate</name>
        <dbReference type="ChEBI" id="CHEBI:58702"/>
    </ligand>
</feature>
<dbReference type="Gene3D" id="1.10.3660.10">
    <property type="entry name" value="6-phosphogluconate dehydrogenase C-terminal like domain"/>
    <property type="match status" value="1"/>
</dbReference>
<organism evidence="10 11">
    <name type="scientific">Halomonas mongoliensis</name>
    <dbReference type="NCBI Taxonomy" id="321265"/>
    <lineage>
        <taxon>Bacteria</taxon>
        <taxon>Pseudomonadati</taxon>
        <taxon>Pseudomonadota</taxon>
        <taxon>Gammaproteobacteria</taxon>
        <taxon>Oceanospirillales</taxon>
        <taxon>Halomonadaceae</taxon>
        <taxon>Halomonas</taxon>
    </lineage>
</organism>
<evidence type="ECO:0000256" key="4">
    <source>
        <dbReference type="ARBA" id="ARBA00022679"/>
    </source>
</evidence>
<evidence type="ECO:0000313" key="10">
    <source>
        <dbReference type="EMBL" id="MDR5894277.1"/>
    </source>
</evidence>
<keyword evidence="5 10" id="KW-0560">Oxidoreductase</keyword>
<dbReference type="PANTHER" id="PTHR21090:SF5">
    <property type="entry name" value="PENTAFUNCTIONAL AROM POLYPEPTIDE"/>
    <property type="match status" value="1"/>
</dbReference>
<dbReference type="Gene3D" id="3.40.50.720">
    <property type="entry name" value="NAD(P)-binding Rossmann-like Domain"/>
    <property type="match status" value="1"/>
</dbReference>
<dbReference type="EMBL" id="JARWAL010000017">
    <property type="protein sequence ID" value="MDR5894277.1"/>
    <property type="molecule type" value="Genomic_DNA"/>
</dbReference>
<feature type="binding site" evidence="8">
    <location>
        <position position="358"/>
    </location>
    <ligand>
        <name>3-phosphoshikimate</name>
        <dbReference type="ChEBI" id="CHEBI:145989"/>
    </ligand>
</feature>
<dbReference type="RefSeq" id="WP_309637586.1">
    <property type="nucleotide sequence ID" value="NZ_JARWAL010000017.1"/>
</dbReference>
<dbReference type="Gene3D" id="3.65.10.10">
    <property type="entry name" value="Enolpyruvate transferase domain"/>
    <property type="match status" value="2"/>
</dbReference>
<dbReference type="SUPFAM" id="SSF48179">
    <property type="entry name" value="6-phosphogluconate dehydrogenase C-terminal domain-like"/>
    <property type="match status" value="1"/>
</dbReference>
<feature type="binding site" evidence="8">
    <location>
        <position position="431"/>
    </location>
    <ligand>
        <name>phosphoenolpyruvate</name>
        <dbReference type="ChEBI" id="CHEBI:58702"/>
    </ligand>
</feature>
<comment type="caution">
    <text evidence="10">The sequence shown here is derived from an EMBL/GenBank/DDBJ whole genome shotgun (WGS) entry which is preliminary data.</text>
</comment>
<dbReference type="Pfam" id="PF00275">
    <property type="entry name" value="EPSP_synthase"/>
    <property type="match status" value="1"/>
</dbReference>
<keyword evidence="8" id="KW-0963">Cytoplasm</keyword>
<feature type="binding site" evidence="8">
    <location>
        <position position="359"/>
    </location>
    <ligand>
        <name>3-phosphoshikimate</name>
        <dbReference type="ChEBI" id="CHEBI:145989"/>
    </ligand>
</feature>
<dbReference type="PROSITE" id="PS00885">
    <property type="entry name" value="EPSP_SYNTHASE_2"/>
    <property type="match status" value="1"/>
</dbReference>
<dbReference type="SUPFAM" id="SSF51735">
    <property type="entry name" value="NAD(P)-binding Rossmann-fold domains"/>
    <property type="match status" value="1"/>
</dbReference>
<comment type="function">
    <text evidence="8">Catalyzes the transfer of the enolpyruvyl moiety of phosphoenolpyruvate (PEP) to the 5-hydroxyl of shikimate-3-phosphate (S3P) to produce enolpyruvyl shikimate-3-phosphate and inorganic phosphate.</text>
</comment>
<feature type="binding site" evidence="8">
    <location>
        <position position="652"/>
    </location>
    <ligand>
        <name>3-phosphoshikimate</name>
        <dbReference type="ChEBI" id="CHEBI:145989"/>
    </ligand>
</feature>
<evidence type="ECO:0000259" key="9">
    <source>
        <dbReference type="PROSITE" id="PS51176"/>
    </source>
</evidence>
<evidence type="ECO:0000256" key="1">
    <source>
        <dbReference type="ARBA" id="ARBA00004811"/>
    </source>
</evidence>
<dbReference type="PANTHER" id="PTHR21090">
    <property type="entry name" value="AROM/DEHYDROQUINATE SYNTHASE"/>
    <property type="match status" value="1"/>
</dbReference>
<comment type="similarity">
    <text evidence="2 8">Belongs to the EPSP synthase family.</text>
</comment>
<dbReference type="NCBIfam" id="NF011381">
    <property type="entry name" value="PRK14806.1"/>
    <property type="match status" value="1"/>
</dbReference>
<gene>
    <name evidence="8" type="primary">aroA</name>
    <name evidence="10" type="ORF">QC820_15920</name>
</gene>
<dbReference type="InterPro" id="IPR006264">
    <property type="entry name" value="EPSP_synthase"/>
</dbReference>
<dbReference type="InterPro" id="IPR036291">
    <property type="entry name" value="NAD(P)-bd_dom_sf"/>
</dbReference>
<comment type="subcellular location">
    <subcellularLocation>
        <location evidence="8">Cytoplasm</location>
    </subcellularLocation>
</comment>
<dbReference type="EC" id="2.5.1.19" evidence="8"/>
<dbReference type="InterPro" id="IPR023193">
    <property type="entry name" value="EPSP_synthase_CS"/>
</dbReference>
<evidence type="ECO:0000256" key="5">
    <source>
        <dbReference type="ARBA" id="ARBA00023002"/>
    </source>
</evidence>
<feature type="binding site" evidence="8">
    <location>
        <position position="683"/>
    </location>
    <ligand>
        <name>phosphoenolpyruvate</name>
        <dbReference type="ChEBI" id="CHEBI:58702"/>
    </ligand>
</feature>
<dbReference type="InterPro" id="IPR003099">
    <property type="entry name" value="Prephen_DH"/>
</dbReference>
<dbReference type="InterPro" id="IPR013792">
    <property type="entry name" value="RNA3'P_cycl/enolpyr_Trfase_a/b"/>
</dbReference>
<feature type="binding site" evidence="8">
    <location>
        <position position="504"/>
    </location>
    <ligand>
        <name>3-phosphoshikimate</name>
        <dbReference type="ChEBI" id="CHEBI:145989"/>
    </ligand>
</feature>
<keyword evidence="3 8" id="KW-0028">Amino-acid biosynthesis</keyword>
<dbReference type="InterPro" id="IPR008927">
    <property type="entry name" value="6-PGluconate_DH-like_C_sf"/>
</dbReference>
<feature type="binding site" evidence="8">
    <location>
        <position position="358"/>
    </location>
    <ligand>
        <name>phosphoenolpyruvate</name>
        <dbReference type="ChEBI" id="CHEBI:58702"/>
    </ligand>
</feature>